<dbReference type="NCBIfam" id="TIGR02135">
    <property type="entry name" value="phoU_full"/>
    <property type="match status" value="1"/>
</dbReference>
<evidence type="ECO:0000256" key="7">
    <source>
        <dbReference type="PIRNR" id="PIRNR003107"/>
    </source>
</evidence>
<evidence type="ECO:0000313" key="9">
    <source>
        <dbReference type="EMBL" id="PFG20602.1"/>
    </source>
</evidence>
<protein>
    <recommendedName>
        <fullName evidence="7">Phosphate-specific transport system accessory protein PhoU</fullName>
    </recommendedName>
</protein>
<name>A0A2A9D3R5_9MICO</name>
<comment type="subcellular location">
    <subcellularLocation>
        <location evidence="1 7">Cytoplasm</location>
    </subcellularLocation>
</comment>
<dbReference type="RefSeq" id="WP_098469548.1">
    <property type="nucleotide sequence ID" value="NZ_PDJD01000001.1"/>
</dbReference>
<dbReference type="Proteomes" id="UP000224915">
    <property type="component" value="Unassembled WGS sequence"/>
</dbReference>
<dbReference type="InterPro" id="IPR026022">
    <property type="entry name" value="PhoU_dom"/>
</dbReference>
<dbReference type="OrthoDB" id="9814256at2"/>
<evidence type="ECO:0000259" key="8">
    <source>
        <dbReference type="Pfam" id="PF01895"/>
    </source>
</evidence>
<keyword evidence="5 7" id="KW-0963">Cytoplasm</keyword>
<proteinExistence type="inferred from homology"/>
<feature type="domain" description="PhoU" evidence="8">
    <location>
        <begin position="17"/>
        <end position="103"/>
    </location>
</feature>
<keyword evidence="4 7" id="KW-0813">Transport</keyword>
<dbReference type="Gene3D" id="1.20.58.220">
    <property type="entry name" value="Phosphate transport system protein phou homolog 2, domain 2"/>
    <property type="match status" value="1"/>
</dbReference>
<dbReference type="InterPro" id="IPR028366">
    <property type="entry name" value="PhoU"/>
</dbReference>
<evidence type="ECO:0000256" key="1">
    <source>
        <dbReference type="ARBA" id="ARBA00004496"/>
    </source>
</evidence>
<evidence type="ECO:0000256" key="3">
    <source>
        <dbReference type="ARBA" id="ARBA00011738"/>
    </source>
</evidence>
<dbReference type="GO" id="GO:0006817">
    <property type="term" value="P:phosphate ion transport"/>
    <property type="evidence" value="ECO:0007669"/>
    <property type="project" value="UniProtKB-KW"/>
</dbReference>
<dbReference type="EMBL" id="PDJD01000001">
    <property type="protein sequence ID" value="PFG20602.1"/>
    <property type="molecule type" value="Genomic_DNA"/>
</dbReference>
<dbReference type="GO" id="GO:0030643">
    <property type="term" value="P:intracellular phosphate ion homeostasis"/>
    <property type="evidence" value="ECO:0007669"/>
    <property type="project" value="InterPro"/>
</dbReference>
<evidence type="ECO:0000256" key="5">
    <source>
        <dbReference type="ARBA" id="ARBA00022490"/>
    </source>
</evidence>
<dbReference type="AlphaFoldDB" id="A0A2A9D3R5"/>
<organism evidence="9 10">
    <name type="scientific">Serinibacter salmoneus</name>
    <dbReference type="NCBI Taxonomy" id="556530"/>
    <lineage>
        <taxon>Bacteria</taxon>
        <taxon>Bacillati</taxon>
        <taxon>Actinomycetota</taxon>
        <taxon>Actinomycetes</taxon>
        <taxon>Micrococcales</taxon>
        <taxon>Beutenbergiaceae</taxon>
        <taxon>Serinibacter</taxon>
    </lineage>
</organism>
<sequence>MREIFQQDLEQVGNDLVLMAQKVRSAVTDATVALETGDLALAEQVIAKDREIDSLQDGLDAQCVTLLARQQPVATDLRVVVVGLRLSATLERMGDLARHVAEIARGRMPEQALPEQARGVFADMAAAVRTVADDVVALLEGHSLELAYRVMEDDERLDDLHKETFRLMLAPSADTSSLTPQELVDITLLGRYFERFGDHGVAVARRILFLVTGEEAVKSGIR</sequence>
<evidence type="ECO:0000256" key="6">
    <source>
        <dbReference type="ARBA" id="ARBA00022592"/>
    </source>
</evidence>
<dbReference type="GO" id="GO:0005737">
    <property type="term" value="C:cytoplasm"/>
    <property type="evidence" value="ECO:0007669"/>
    <property type="project" value="UniProtKB-SubCell"/>
</dbReference>
<evidence type="ECO:0000256" key="2">
    <source>
        <dbReference type="ARBA" id="ARBA00008107"/>
    </source>
</evidence>
<dbReference type="PANTHER" id="PTHR42930:SF3">
    <property type="entry name" value="PHOSPHATE-SPECIFIC TRANSPORT SYSTEM ACCESSORY PROTEIN PHOU"/>
    <property type="match status" value="1"/>
</dbReference>
<dbReference type="PIRSF" id="PIRSF003107">
    <property type="entry name" value="PhoU"/>
    <property type="match status" value="1"/>
</dbReference>
<dbReference type="SUPFAM" id="SSF109755">
    <property type="entry name" value="PhoU-like"/>
    <property type="match status" value="1"/>
</dbReference>
<evidence type="ECO:0000256" key="4">
    <source>
        <dbReference type="ARBA" id="ARBA00022448"/>
    </source>
</evidence>
<comment type="caution">
    <text evidence="9">The sequence shown here is derived from an EMBL/GenBank/DDBJ whole genome shotgun (WGS) entry which is preliminary data.</text>
</comment>
<gene>
    <name evidence="9" type="ORF">ATL40_2209</name>
</gene>
<comment type="subunit">
    <text evidence="3 7">Homodimer.</text>
</comment>
<dbReference type="PANTHER" id="PTHR42930">
    <property type="entry name" value="PHOSPHATE-SPECIFIC TRANSPORT SYSTEM ACCESSORY PROTEIN PHOU"/>
    <property type="match status" value="1"/>
</dbReference>
<dbReference type="Pfam" id="PF01895">
    <property type="entry name" value="PhoU"/>
    <property type="match status" value="2"/>
</dbReference>
<comment type="similarity">
    <text evidence="2 7">Belongs to the PhoU family.</text>
</comment>
<comment type="function">
    <text evidence="7">Plays a role in the regulation of phosphate uptake.</text>
</comment>
<evidence type="ECO:0000313" key="10">
    <source>
        <dbReference type="Proteomes" id="UP000224915"/>
    </source>
</evidence>
<reference evidence="9 10" key="1">
    <citation type="submission" date="2017-10" db="EMBL/GenBank/DDBJ databases">
        <title>Sequencing the genomes of 1000 actinobacteria strains.</title>
        <authorList>
            <person name="Klenk H.-P."/>
        </authorList>
    </citation>
    <scope>NUCLEOTIDE SEQUENCE [LARGE SCALE GENOMIC DNA]</scope>
    <source>
        <strain evidence="9 10">DSM 21801</strain>
    </source>
</reference>
<keyword evidence="10" id="KW-1185">Reference proteome</keyword>
<dbReference type="GO" id="GO:0045936">
    <property type="term" value="P:negative regulation of phosphate metabolic process"/>
    <property type="evidence" value="ECO:0007669"/>
    <property type="project" value="InterPro"/>
</dbReference>
<keyword evidence="6 7" id="KW-0592">Phosphate transport</keyword>
<dbReference type="InterPro" id="IPR038078">
    <property type="entry name" value="PhoU-like_sf"/>
</dbReference>
<feature type="domain" description="PhoU" evidence="8">
    <location>
        <begin position="122"/>
        <end position="207"/>
    </location>
</feature>
<accession>A0A2A9D3R5</accession>
<dbReference type="FunFam" id="1.20.58.220:FF:000004">
    <property type="entry name" value="Phosphate-specific transport system accessory protein PhoU"/>
    <property type="match status" value="1"/>
</dbReference>